<feature type="compositionally biased region" description="Polar residues" evidence="2">
    <location>
        <begin position="401"/>
        <end position="432"/>
    </location>
</feature>
<dbReference type="Proteomes" id="UP001497392">
    <property type="component" value="Unassembled WGS sequence"/>
</dbReference>
<feature type="compositionally biased region" description="Basic and acidic residues" evidence="2">
    <location>
        <begin position="277"/>
        <end position="288"/>
    </location>
</feature>
<sequence length="608" mass="66356">MELLSMLDADDRKRGTPSMAGHATSFTACLDHMVPGVLGGLLTHEGDASGALLGMAAPLERVVQSYKRRSRTIEDIPHLVRLEAAVQGWPSAVPDPAARSSFISFLSSYFCERIAATAVPPPRGAIPAASDSAPATQAPPDLAKGSPGEASAESRSSTDKPADYSAPQPAVRAESESRVPETKRPQVEEGAAAGARAAPNLAQGSPGEASAESRSSTDKPADYSAPQPAVRAESESRVPETRRPQVDQGSPGEASAESRSSTDKPADYSAPQPAVRAESESRVPETRRPQAQGIVEPAKDVSGTAERAQASYAELIQQHLLEVETSNPKAKKERDWLEFSKSKPARQLGSTGLSHVPKGRADAKTKTASRRARAKAISPPAAQAPQKFLPAPRAPEHGSIVATSNMSSTPSPEPQMQEQDTTSRRQQAQDLSGQAAQAAQTAQAAPLPEQLKLRIRQQWQQHAESKAQLLQMQQQQQQREHPHAQLSVIQMQQQQQQREHLHAQLSVIQQQQQQQQQQHLQDQLVQLLQQQQPEGQPYQAAQDGVMPLDAEQRMEQSLEKLFRTFYYGPGMPARERAYEELTRLGWEYSPKLWRWCKHVNGLNWTVHA</sequence>
<keyword evidence="1" id="KW-0175">Coiled coil</keyword>
<feature type="region of interest" description="Disordered" evidence="2">
    <location>
        <begin position="324"/>
        <end position="445"/>
    </location>
</feature>
<accession>A0ABP1G723</accession>
<feature type="compositionally biased region" description="Low complexity" evidence="2">
    <location>
        <begin position="375"/>
        <end position="387"/>
    </location>
</feature>
<evidence type="ECO:0000313" key="4">
    <source>
        <dbReference type="Proteomes" id="UP001497392"/>
    </source>
</evidence>
<organism evidence="3 4">
    <name type="scientific">Coccomyxa viridis</name>
    <dbReference type="NCBI Taxonomy" id="1274662"/>
    <lineage>
        <taxon>Eukaryota</taxon>
        <taxon>Viridiplantae</taxon>
        <taxon>Chlorophyta</taxon>
        <taxon>core chlorophytes</taxon>
        <taxon>Trebouxiophyceae</taxon>
        <taxon>Trebouxiophyceae incertae sedis</taxon>
        <taxon>Coccomyxaceae</taxon>
        <taxon>Coccomyxa</taxon>
    </lineage>
</organism>
<feature type="compositionally biased region" description="Basic and acidic residues" evidence="2">
    <location>
        <begin position="173"/>
        <end position="187"/>
    </location>
</feature>
<feature type="region of interest" description="Disordered" evidence="2">
    <location>
        <begin position="470"/>
        <end position="491"/>
    </location>
</feature>
<reference evidence="3 4" key="1">
    <citation type="submission" date="2024-06" db="EMBL/GenBank/DDBJ databases">
        <authorList>
            <person name="Kraege A."/>
            <person name="Thomma B."/>
        </authorList>
    </citation>
    <scope>NUCLEOTIDE SEQUENCE [LARGE SCALE GENOMIC DNA]</scope>
</reference>
<feature type="compositionally biased region" description="Basic and acidic residues" evidence="2">
    <location>
        <begin position="232"/>
        <end position="245"/>
    </location>
</feature>
<feature type="compositionally biased region" description="Low complexity" evidence="2">
    <location>
        <begin position="434"/>
        <end position="445"/>
    </location>
</feature>
<evidence type="ECO:0000256" key="2">
    <source>
        <dbReference type="SAM" id="MobiDB-lite"/>
    </source>
</evidence>
<evidence type="ECO:0000313" key="3">
    <source>
        <dbReference type="EMBL" id="CAL5228029.1"/>
    </source>
</evidence>
<proteinExistence type="predicted"/>
<keyword evidence="4" id="KW-1185">Reference proteome</keyword>
<evidence type="ECO:0000256" key="1">
    <source>
        <dbReference type="SAM" id="Coils"/>
    </source>
</evidence>
<gene>
    <name evidence="3" type="primary">g11092</name>
    <name evidence="3" type="ORF">VP750_LOCUS9935</name>
</gene>
<feature type="compositionally biased region" description="Basic and acidic residues" evidence="2">
    <location>
        <begin position="330"/>
        <end position="341"/>
    </location>
</feature>
<comment type="caution">
    <text evidence="3">The sequence shown here is derived from an EMBL/GenBank/DDBJ whole genome shotgun (WGS) entry which is preliminary data.</text>
</comment>
<dbReference type="EMBL" id="CAXHTA020000017">
    <property type="protein sequence ID" value="CAL5228029.1"/>
    <property type="molecule type" value="Genomic_DNA"/>
</dbReference>
<feature type="region of interest" description="Disordered" evidence="2">
    <location>
        <begin position="122"/>
        <end position="307"/>
    </location>
</feature>
<protein>
    <submittedName>
        <fullName evidence="3">G11092 protein</fullName>
    </submittedName>
</protein>
<name>A0ABP1G723_9CHLO</name>
<feature type="coiled-coil region" evidence="1">
    <location>
        <begin position="491"/>
        <end position="530"/>
    </location>
</feature>